<evidence type="ECO:0000259" key="1">
    <source>
        <dbReference type="Pfam" id="PF25273"/>
    </source>
</evidence>
<sequence>MKSFDKRAVKPLEFIELIDRICCHGRCDGRFSKFDVYTVRSRLSCDSVERFYQQFGLIQSCIGENGIRLRLEGKAVCKKFFCAVVTLPDTHYVNGRHQAGSHGNTGRSMHSDTYFNDLAKVIYFLDCVAQESPTGNEYYAPPCLTKRECVEIATGKQYNRHSSHPYRLLKELAPRVHFRKTNDLTKCNICVELNTGLHNGRWVDGKRSEAVALRQAHYDNVKADRSDYALRKLFSINKPSEFMSVAHDGMTKMRTKIPHLLQDRAKLLADKDLAFCDLNVALVHRPISGGSNQEYPFSMHGYFNLCSANISGTNSVLSQLLDAVSRTKQIPPTVAFQVDNFGPNKSYLLLGALGWFLRVQSVVREFYVAYNEVWHTHIDIDACFGRFSKRLDRSQCPSPQAMQQEFYKLNGCQRSALLYTVYDFESVVGNHVLQFGCIRKNHFFRVFVDNSRGIPLCQIARFIRSEHWIKPAPTSDAFILFKRLPPVAPLPPVVPCDREKIMKLDDLVGQCCTILSARDLANIVSAKEGYLDYVGMPFQELLERFQANASVGSPEPVRLTDHENQLVGGFLAEDQSAIRRI</sequence>
<feature type="domain" description="DUF7869" evidence="1">
    <location>
        <begin position="303"/>
        <end position="450"/>
    </location>
</feature>
<reference evidence="3" key="1">
    <citation type="submission" date="2022-11" db="UniProtKB">
        <authorList>
            <consortium name="WormBaseParasite"/>
        </authorList>
    </citation>
    <scope>IDENTIFICATION</scope>
</reference>
<name>A0A915ESF7_9BILA</name>
<dbReference type="InterPro" id="IPR057191">
    <property type="entry name" value="DUF7869"/>
</dbReference>
<dbReference type="PANTHER" id="PTHR33153">
    <property type="entry name" value="MYND-TYPE DOMAIN-CONTAINING PROTEIN"/>
    <property type="match status" value="1"/>
</dbReference>
<proteinExistence type="predicted"/>
<dbReference type="AlphaFoldDB" id="A0A915ESF7"/>
<dbReference type="WBParaSite" id="jg9955">
    <property type="protein sequence ID" value="jg9955"/>
    <property type="gene ID" value="jg9955"/>
</dbReference>
<protein>
    <recommendedName>
        <fullName evidence="1">DUF7869 domain-containing protein</fullName>
    </recommendedName>
</protein>
<evidence type="ECO:0000313" key="2">
    <source>
        <dbReference type="Proteomes" id="UP000887574"/>
    </source>
</evidence>
<evidence type="ECO:0000313" key="3">
    <source>
        <dbReference type="WBParaSite" id="jg9955"/>
    </source>
</evidence>
<dbReference type="PANTHER" id="PTHR33153:SF3">
    <property type="entry name" value="TRAFFICKING PROTEIN PARTICLE COMPLEX SUBUNIT 11 DOMAIN-CONTAINING PROTEIN"/>
    <property type="match status" value="1"/>
</dbReference>
<keyword evidence="2" id="KW-1185">Reference proteome</keyword>
<dbReference type="Pfam" id="PF25273">
    <property type="entry name" value="DUF7869"/>
    <property type="match status" value="1"/>
</dbReference>
<accession>A0A915ESF7</accession>
<dbReference type="Proteomes" id="UP000887574">
    <property type="component" value="Unplaced"/>
</dbReference>
<organism evidence="2 3">
    <name type="scientific">Ditylenchus dipsaci</name>
    <dbReference type="NCBI Taxonomy" id="166011"/>
    <lineage>
        <taxon>Eukaryota</taxon>
        <taxon>Metazoa</taxon>
        <taxon>Ecdysozoa</taxon>
        <taxon>Nematoda</taxon>
        <taxon>Chromadorea</taxon>
        <taxon>Rhabditida</taxon>
        <taxon>Tylenchina</taxon>
        <taxon>Tylenchomorpha</taxon>
        <taxon>Sphaerularioidea</taxon>
        <taxon>Anguinidae</taxon>
        <taxon>Anguininae</taxon>
        <taxon>Ditylenchus</taxon>
    </lineage>
</organism>